<keyword evidence="1" id="KW-0862">Zinc</keyword>
<feature type="domain" description="C2H2-type" evidence="2">
    <location>
        <begin position="129"/>
        <end position="154"/>
    </location>
</feature>
<evidence type="ECO:0000313" key="3">
    <source>
        <dbReference type="EMBL" id="KAI3530688.1"/>
    </source>
</evidence>
<keyword evidence="1" id="KW-0863">Zinc-finger</keyword>
<organism evidence="3 4">
    <name type="scientific">Colletotrichum abscissum</name>
    <dbReference type="NCBI Taxonomy" id="1671311"/>
    <lineage>
        <taxon>Eukaryota</taxon>
        <taxon>Fungi</taxon>
        <taxon>Dikarya</taxon>
        <taxon>Ascomycota</taxon>
        <taxon>Pezizomycotina</taxon>
        <taxon>Sordariomycetes</taxon>
        <taxon>Hypocreomycetidae</taxon>
        <taxon>Glomerellales</taxon>
        <taxon>Glomerellaceae</taxon>
        <taxon>Colletotrichum</taxon>
        <taxon>Colletotrichum acutatum species complex</taxon>
    </lineage>
</organism>
<reference evidence="3" key="1">
    <citation type="submission" date="2019-01" db="EMBL/GenBank/DDBJ databases">
        <title>Colletotrichum abscissum LGMF1257.</title>
        <authorList>
            <person name="Baroncelli R."/>
        </authorList>
    </citation>
    <scope>NUCLEOTIDE SEQUENCE</scope>
    <source>
        <strain evidence="3">Ca142</strain>
    </source>
</reference>
<dbReference type="InterPro" id="IPR013087">
    <property type="entry name" value="Znf_C2H2_type"/>
</dbReference>
<dbReference type="AlphaFoldDB" id="A0A9P9X1F7"/>
<gene>
    <name evidence="3" type="ORF">CABS02_14416</name>
</gene>
<sequence>MDVFGEYAEQTAMGNSSGAEVACFGGAFDWGPKLSDSVPNSTQANLAPFSSSRASASSRHVSETFRCRWKGCSFTAKDPSFFEKHVWQHRKCPKVGCPSFFREEKEKRRHVWKTHRIWAQLVGFPTIGGICDECGQTFTRDDYVIRHKRSKHKY</sequence>
<dbReference type="Gene3D" id="3.30.160.60">
    <property type="entry name" value="Classic Zinc Finger"/>
    <property type="match status" value="1"/>
</dbReference>
<dbReference type="GO" id="GO:0008270">
    <property type="term" value="F:zinc ion binding"/>
    <property type="evidence" value="ECO:0007669"/>
    <property type="project" value="UniProtKB-KW"/>
</dbReference>
<dbReference type="OrthoDB" id="3437960at2759"/>
<dbReference type="Proteomes" id="UP001056436">
    <property type="component" value="Unassembled WGS sequence"/>
</dbReference>
<keyword evidence="4" id="KW-1185">Reference proteome</keyword>
<dbReference type="SMART" id="SM00355">
    <property type="entry name" value="ZnF_C2H2"/>
    <property type="match status" value="3"/>
</dbReference>
<dbReference type="EMBL" id="SDAQ01000199">
    <property type="protein sequence ID" value="KAI3530688.1"/>
    <property type="molecule type" value="Genomic_DNA"/>
</dbReference>
<protein>
    <recommendedName>
        <fullName evidence="2">C2H2-type domain-containing protein</fullName>
    </recommendedName>
</protein>
<keyword evidence="1" id="KW-0479">Metal-binding</keyword>
<evidence type="ECO:0000256" key="1">
    <source>
        <dbReference type="PROSITE-ProRule" id="PRU00042"/>
    </source>
</evidence>
<dbReference type="PROSITE" id="PS00028">
    <property type="entry name" value="ZINC_FINGER_C2H2_1"/>
    <property type="match status" value="1"/>
</dbReference>
<name>A0A9P9X1F7_9PEZI</name>
<evidence type="ECO:0000313" key="4">
    <source>
        <dbReference type="Proteomes" id="UP001056436"/>
    </source>
</evidence>
<accession>A0A9P9X1F7</accession>
<comment type="caution">
    <text evidence="3">The sequence shown here is derived from an EMBL/GenBank/DDBJ whole genome shotgun (WGS) entry which is preliminary data.</text>
</comment>
<evidence type="ECO:0000259" key="2">
    <source>
        <dbReference type="PROSITE" id="PS50157"/>
    </source>
</evidence>
<dbReference type="PROSITE" id="PS50157">
    <property type="entry name" value="ZINC_FINGER_C2H2_2"/>
    <property type="match status" value="1"/>
</dbReference>
<proteinExistence type="predicted"/>